<feature type="compositionally biased region" description="Basic and acidic residues" evidence="1">
    <location>
        <begin position="126"/>
        <end position="147"/>
    </location>
</feature>
<feature type="non-terminal residue" evidence="2">
    <location>
        <position position="196"/>
    </location>
</feature>
<feature type="compositionally biased region" description="Basic and acidic residues" evidence="1">
    <location>
        <begin position="37"/>
        <end position="48"/>
    </location>
</feature>
<dbReference type="Proteomes" id="UP000077521">
    <property type="component" value="Unassembled WGS sequence"/>
</dbReference>
<gene>
    <name evidence="2" type="ORF">A4X13_0g8662</name>
</gene>
<feature type="region of interest" description="Disordered" evidence="1">
    <location>
        <begin position="1"/>
        <end position="196"/>
    </location>
</feature>
<protein>
    <submittedName>
        <fullName evidence="2">Uncharacterized protein</fullName>
    </submittedName>
</protein>
<evidence type="ECO:0000313" key="2">
    <source>
        <dbReference type="EMBL" id="KAE8237722.1"/>
    </source>
</evidence>
<evidence type="ECO:0000256" key="1">
    <source>
        <dbReference type="SAM" id="MobiDB-lite"/>
    </source>
</evidence>
<reference evidence="2" key="2">
    <citation type="journal article" date="2019" name="IMA Fungus">
        <title>Genome sequencing and comparison of five Tilletia species to identify candidate genes for the detection of regulated species infecting wheat.</title>
        <authorList>
            <person name="Nguyen H.D.T."/>
            <person name="Sultana T."/>
            <person name="Kesanakurti P."/>
            <person name="Hambleton S."/>
        </authorList>
    </citation>
    <scope>NUCLEOTIDE SEQUENCE</scope>
    <source>
        <strain evidence="2">DAOMC 236416</strain>
    </source>
</reference>
<organism evidence="2 3">
    <name type="scientific">Tilletia indica</name>
    <dbReference type="NCBI Taxonomy" id="43049"/>
    <lineage>
        <taxon>Eukaryota</taxon>
        <taxon>Fungi</taxon>
        <taxon>Dikarya</taxon>
        <taxon>Basidiomycota</taxon>
        <taxon>Ustilaginomycotina</taxon>
        <taxon>Exobasidiomycetes</taxon>
        <taxon>Tilletiales</taxon>
        <taxon>Tilletiaceae</taxon>
        <taxon>Tilletia</taxon>
    </lineage>
</organism>
<keyword evidence="3" id="KW-1185">Reference proteome</keyword>
<reference evidence="2" key="1">
    <citation type="submission" date="2016-04" db="EMBL/GenBank/DDBJ databases">
        <authorList>
            <person name="Nguyen H.D."/>
            <person name="Samba Siva P."/>
            <person name="Cullis J."/>
            <person name="Levesque C.A."/>
            <person name="Hambleton S."/>
        </authorList>
    </citation>
    <scope>NUCLEOTIDE SEQUENCE</scope>
    <source>
        <strain evidence="2">DAOMC 236416</strain>
    </source>
</reference>
<evidence type="ECO:0000313" key="3">
    <source>
        <dbReference type="Proteomes" id="UP000077521"/>
    </source>
</evidence>
<comment type="caution">
    <text evidence="2">The sequence shown here is derived from an EMBL/GenBank/DDBJ whole genome shotgun (WGS) entry which is preliminary data.</text>
</comment>
<sequence length="196" mass="21284">HAVSWDDVSGDEVKDDSVRQEAARQRTATLRRYTMRQHGERLGIDKTGRMVPQAVTSTRQDEDGDGLGSDAISPIRCGKTTASDFTEETKPLGQEGGSTASVRGEGQGSERRDQSPPPTETTGDADDPRVWRDKGQAESDSDGKTQDTGRLGLRQKRTMTARGVEALSPLTGAARRRSKTPTSTVQAARRRDDSVE</sequence>
<feature type="compositionally biased region" description="Basic and acidic residues" evidence="1">
    <location>
        <begin position="11"/>
        <end position="24"/>
    </location>
</feature>
<dbReference type="EMBL" id="LWDF02001659">
    <property type="protein sequence ID" value="KAE8237722.1"/>
    <property type="molecule type" value="Genomic_DNA"/>
</dbReference>
<accession>A0A8T8SE82</accession>
<proteinExistence type="predicted"/>
<dbReference type="AlphaFoldDB" id="A0A8T8SE82"/>
<name>A0A8T8SE82_9BASI</name>